<proteinExistence type="predicted"/>
<dbReference type="Proteomes" id="UP000178606">
    <property type="component" value="Unassembled WGS sequence"/>
</dbReference>
<feature type="domain" description="Glycoside hydrolase 123-like N-terminal" evidence="1">
    <location>
        <begin position="158"/>
        <end position="236"/>
    </location>
</feature>
<sequence length="270" mass="30254">MEEFGVDGVYLDGTEYPFGCCNTEHGCGSLRPDGGVAPSYPLFGVRSAMRRIYHAVWSRRPDGLVNVHNSTCMTIPTLGWATSYWDGEQFQGIGKGADVGRLLPLDAFRAEFMGRQWGVPAEFLLAGAAYTYEQAWAFTLLHDVPVRPHRPGEDLDLVSRIWKVMDAFGRKEAEWLPYWRNEEYVRCAPKGAYVSLYRNPKNGALAVVSNLGGSEAEVRVALNARRLGLKASSLRVVDALRNRPIPATGEGIRLRLKPLEWRLLWVRENA</sequence>
<dbReference type="EMBL" id="MFKF01000322">
    <property type="protein sequence ID" value="OGG46348.1"/>
    <property type="molecule type" value="Genomic_DNA"/>
</dbReference>
<reference evidence="2 3" key="1">
    <citation type="journal article" date="2016" name="Nat. Commun.">
        <title>Thousands of microbial genomes shed light on interconnected biogeochemical processes in an aquifer system.</title>
        <authorList>
            <person name="Anantharaman K."/>
            <person name="Brown C.T."/>
            <person name="Hug L.A."/>
            <person name="Sharon I."/>
            <person name="Castelle C.J."/>
            <person name="Probst A.J."/>
            <person name="Thomas B.C."/>
            <person name="Singh A."/>
            <person name="Wilkins M.J."/>
            <person name="Karaoz U."/>
            <person name="Brodie E.L."/>
            <person name="Williams K.H."/>
            <person name="Hubbard S.S."/>
            <person name="Banfield J.F."/>
        </authorList>
    </citation>
    <scope>NUCLEOTIDE SEQUENCE [LARGE SCALE GENOMIC DNA]</scope>
    <source>
        <strain evidence="3">RIFCSPLOWO2_12_FULL_64_10</strain>
    </source>
</reference>
<evidence type="ECO:0000313" key="2">
    <source>
        <dbReference type="EMBL" id="OGG46348.1"/>
    </source>
</evidence>
<protein>
    <recommendedName>
        <fullName evidence="1">Glycoside hydrolase 123-like N-terminal domain-containing protein</fullName>
    </recommendedName>
</protein>
<dbReference type="AlphaFoldDB" id="A0A1F6CAW9"/>
<organism evidence="2 3">
    <name type="scientific">Handelsmanbacteria sp. (strain RIFCSPLOWO2_12_FULL_64_10)</name>
    <dbReference type="NCBI Taxonomy" id="1817868"/>
    <lineage>
        <taxon>Bacteria</taxon>
        <taxon>Candidatus Handelsmaniibacteriota</taxon>
    </lineage>
</organism>
<accession>A0A1F6CAW9</accession>
<gene>
    <name evidence="2" type="ORF">A3F84_13475</name>
</gene>
<dbReference type="Pfam" id="PF19543">
    <property type="entry name" value="GH123_N"/>
    <property type="match status" value="1"/>
</dbReference>
<dbReference type="InterPro" id="IPR045711">
    <property type="entry name" value="GH123-like_N"/>
</dbReference>
<comment type="caution">
    <text evidence="2">The sequence shown here is derived from an EMBL/GenBank/DDBJ whole genome shotgun (WGS) entry which is preliminary data.</text>
</comment>
<name>A0A1F6CAW9_HANXR</name>
<evidence type="ECO:0000259" key="1">
    <source>
        <dbReference type="Pfam" id="PF19543"/>
    </source>
</evidence>
<evidence type="ECO:0000313" key="3">
    <source>
        <dbReference type="Proteomes" id="UP000178606"/>
    </source>
</evidence>